<organism evidence="2 3">
    <name type="scientific">Potamilus streckersoni</name>
    <dbReference type="NCBI Taxonomy" id="2493646"/>
    <lineage>
        <taxon>Eukaryota</taxon>
        <taxon>Metazoa</taxon>
        <taxon>Spiralia</taxon>
        <taxon>Lophotrochozoa</taxon>
        <taxon>Mollusca</taxon>
        <taxon>Bivalvia</taxon>
        <taxon>Autobranchia</taxon>
        <taxon>Heteroconchia</taxon>
        <taxon>Palaeoheterodonta</taxon>
        <taxon>Unionida</taxon>
        <taxon>Unionoidea</taxon>
        <taxon>Unionidae</taxon>
        <taxon>Ambleminae</taxon>
        <taxon>Lampsilini</taxon>
        <taxon>Potamilus</taxon>
    </lineage>
</organism>
<protein>
    <submittedName>
        <fullName evidence="2">Uncharacterized protein</fullName>
    </submittedName>
</protein>
<name>A0AAE0VFS9_9BIVA</name>
<dbReference type="AlphaFoldDB" id="A0AAE0VFS9"/>
<dbReference type="Proteomes" id="UP001195483">
    <property type="component" value="Unassembled WGS sequence"/>
</dbReference>
<evidence type="ECO:0000256" key="1">
    <source>
        <dbReference type="SAM" id="MobiDB-lite"/>
    </source>
</evidence>
<evidence type="ECO:0000313" key="2">
    <source>
        <dbReference type="EMBL" id="KAK3576868.1"/>
    </source>
</evidence>
<dbReference type="EMBL" id="JAEAOA010000779">
    <property type="protein sequence ID" value="KAK3576868.1"/>
    <property type="molecule type" value="Genomic_DNA"/>
</dbReference>
<sequence length="117" mass="12611">MACPFAGASVDHSERLKRASTDPKGILLRTATDPKFNLSLTATDPDSNLKRGSRERTCSTGCSETFEDFRTFGNRKISNISTVSSTSSDDADGEKKIDIKGLIEGIGTLIIPSEEII</sequence>
<reference evidence="2" key="1">
    <citation type="journal article" date="2021" name="Genome Biol. Evol.">
        <title>A High-Quality Reference Genome for a Parasitic Bivalve with Doubly Uniparental Inheritance (Bivalvia: Unionida).</title>
        <authorList>
            <person name="Smith C.H."/>
        </authorList>
    </citation>
    <scope>NUCLEOTIDE SEQUENCE</scope>
    <source>
        <strain evidence="2">CHS0354</strain>
    </source>
</reference>
<reference evidence="2" key="2">
    <citation type="journal article" date="2021" name="Genome Biol. Evol.">
        <title>Developing a high-quality reference genome for a parasitic bivalve with doubly uniparental inheritance (Bivalvia: Unionida).</title>
        <authorList>
            <person name="Smith C.H."/>
        </authorList>
    </citation>
    <scope>NUCLEOTIDE SEQUENCE</scope>
    <source>
        <strain evidence="2">CHS0354</strain>
        <tissue evidence="2">Mantle</tissue>
    </source>
</reference>
<comment type="caution">
    <text evidence="2">The sequence shown here is derived from an EMBL/GenBank/DDBJ whole genome shotgun (WGS) entry which is preliminary data.</text>
</comment>
<reference evidence="2" key="3">
    <citation type="submission" date="2023-05" db="EMBL/GenBank/DDBJ databases">
        <authorList>
            <person name="Smith C.H."/>
        </authorList>
    </citation>
    <scope>NUCLEOTIDE SEQUENCE</scope>
    <source>
        <strain evidence="2">CHS0354</strain>
        <tissue evidence="2">Mantle</tissue>
    </source>
</reference>
<feature type="compositionally biased region" description="Basic and acidic residues" evidence="1">
    <location>
        <begin position="11"/>
        <end position="21"/>
    </location>
</feature>
<feature type="region of interest" description="Disordered" evidence="1">
    <location>
        <begin position="1"/>
        <end position="22"/>
    </location>
</feature>
<gene>
    <name evidence="2" type="ORF">CHS0354_012921</name>
</gene>
<accession>A0AAE0VFS9</accession>
<evidence type="ECO:0000313" key="3">
    <source>
        <dbReference type="Proteomes" id="UP001195483"/>
    </source>
</evidence>
<keyword evidence="3" id="KW-1185">Reference proteome</keyword>
<proteinExistence type="predicted"/>